<feature type="compositionally biased region" description="Basic residues" evidence="1">
    <location>
        <begin position="32"/>
        <end position="51"/>
    </location>
</feature>
<proteinExistence type="predicted"/>
<evidence type="ECO:0000256" key="1">
    <source>
        <dbReference type="SAM" id="MobiDB-lite"/>
    </source>
</evidence>
<gene>
    <name evidence="2" type="ORF">RRG08_044584</name>
</gene>
<feature type="region of interest" description="Disordered" evidence="1">
    <location>
        <begin position="1"/>
        <end position="154"/>
    </location>
</feature>
<keyword evidence="3" id="KW-1185">Reference proteome</keyword>
<comment type="caution">
    <text evidence="2">The sequence shown here is derived from an EMBL/GenBank/DDBJ whole genome shotgun (WGS) entry which is preliminary data.</text>
</comment>
<sequence length="154" mass="18094">MPSLQRQRPLVKQLPNEKDNEHNDHDKTKTMTGRRRTKTTKTGNVRRKGTKKTCSSRTRKRKRSGRGRRNGRLTVRVANGASTDKKEEARAYPSKRSCKIPRRPLLERLSPFIRRGGHADRNGRTETDHRRRTQDKHECLGHKRTPTRRGRQRK</sequence>
<feature type="compositionally biased region" description="Basic residues" evidence="1">
    <location>
        <begin position="142"/>
        <end position="154"/>
    </location>
</feature>
<feature type="compositionally biased region" description="Basic residues" evidence="1">
    <location>
        <begin position="57"/>
        <end position="71"/>
    </location>
</feature>
<reference evidence="2" key="1">
    <citation type="journal article" date="2023" name="G3 (Bethesda)">
        <title>A reference genome for the long-term kleptoplast-retaining sea slug Elysia crispata morphotype clarki.</title>
        <authorList>
            <person name="Eastman K.E."/>
            <person name="Pendleton A.L."/>
            <person name="Shaikh M.A."/>
            <person name="Suttiyut T."/>
            <person name="Ogas R."/>
            <person name="Tomko P."/>
            <person name="Gavelis G."/>
            <person name="Widhalm J.R."/>
            <person name="Wisecaver J.H."/>
        </authorList>
    </citation>
    <scope>NUCLEOTIDE SEQUENCE</scope>
    <source>
        <strain evidence="2">ECLA1</strain>
    </source>
</reference>
<evidence type="ECO:0000313" key="3">
    <source>
        <dbReference type="Proteomes" id="UP001283361"/>
    </source>
</evidence>
<feature type="compositionally biased region" description="Basic and acidic residues" evidence="1">
    <location>
        <begin position="15"/>
        <end position="29"/>
    </location>
</feature>
<protein>
    <submittedName>
        <fullName evidence="2">Uncharacterized protein</fullName>
    </submittedName>
</protein>
<dbReference type="AlphaFoldDB" id="A0AAE1DLU6"/>
<dbReference type="Proteomes" id="UP001283361">
    <property type="component" value="Unassembled WGS sequence"/>
</dbReference>
<organism evidence="2 3">
    <name type="scientific">Elysia crispata</name>
    <name type="common">lettuce slug</name>
    <dbReference type="NCBI Taxonomy" id="231223"/>
    <lineage>
        <taxon>Eukaryota</taxon>
        <taxon>Metazoa</taxon>
        <taxon>Spiralia</taxon>
        <taxon>Lophotrochozoa</taxon>
        <taxon>Mollusca</taxon>
        <taxon>Gastropoda</taxon>
        <taxon>Heterobranchia</taxon>
        <taxon>Euthyneura</taxon>
        <taxon>Panpulmonata</taxon>
        <taxon>Sacoglossa</taxon>
        <taxon>Placobranchoidea</taxon>
        <taxon>Plakobranchidae</taxon>
        <taxon>Elysia</taxon>
    </lineage>
</organism>
<accession>A0AAE1DLU6</accession>
<feature type="compositionally biased region" description="Basic and acidic residues" evidence="1">
    <location>
        <begin position="117"/>
        <end position="141"/>
    </location>
</feature>
<name>A0AAE1DLU6_9GAST</name>
<evidence type="ECO:0000313" key="2">
    <source>
        <dbReference type="EMBL" id="KAK3775232.1"/>
    </source>
</evidence>
<dbReference type="EMBL" id="JAWDGP010003347">
    <property type="protein sequence ID" value="KAK3775232.1"/>
    <property type="molecule type" value="Genomic_DNA"/>
</dbReference>